<protein>
    <submittedName>
        <fullName evidence="1">Structural maintenance of chromosomes protein 6</fullName>
        <ecNumber evidence="1">3.6.4.13</ecNumber>
    </submittedName>
</protein>
<comment type="caution">
    <text evidence="1">The sequence shown here is derived from an EMBL/GenBank/DDBJ whole genome shotgun (WGS) entry which is preliminary data.</text>
</comment>
<keyword evidence="2" id="KW-1185">Reference proteome</keyword>
<dbReference type="EMBL" id="JAMZIH010000220">
    <property type="protein sequence ID" value="KAJ1679709.1"/>
    <property type="molecule type" value="Genomic_DNA"/>
</dbReference>
<dbReference type="Proteomes" id="UP001145114">
    <property type="component" value="Unassembled WGS sequence"/>
</dbReference>
<evidence type="ECO:0000313" key="1">
    <source>
        <dbReference type="EMBL" id="KAJ1679709.1"/>
    </source>
</evidence>
<accession>A0ACC1HT17</accession>
<feature type="non-terminal residue" evidence="1">
    <location>
        <position position="1"/>
    </location>
</feature>
<evidence type="ECO:0000313" key="2">
    <source>
        <dbReference type="Proteomes" id="UP001145114"/>
    </source>
</evidence>
<sequence length="380" mass="43060">EELNELTPANISALEAERNDARQSLVAVQRQFVENRTRKAESVSKLREAEAKLAKLVDSAKGLRDEVLEIKAEIASAQGGLNKHREHCSYWREKLGQREAQLTEANKVVEDLEAKLRDTIQSASQIASERVEPRADIKTLDTELNGVRIRISEIEKSQSMSMEEIAARAQTHIEAYEKAKAEIKNMVIFVKQLKEAYEERLARWGQFRDSMTVRVKMQFMSHLQLRGFTGKLEFDHIKQTLVPRVQTNQDLSAAQASRTGNSGGNAGGPRQSRSMTAHQRKDTRSLSGGERSFTTICLLLSLWEAMSCPIRALDEFDVFMDSANRRIAYFMMMQSARASAGTQFLLISPLDIDVNPAKDLRVLRLRPPDRQRTLTTQQEQ</sequence>
<gene>
    <name evidence="1" type="primary">smc6_1</name>
    <name evidence="1" type="ORF">EV182_001489</name>
</gene>
<proteinExistence type="predicted"/>
<dbReference type="EC" id="3.6.4.13" evidence="1"/>
<keyword evidence="1" id="KW-0378">Hydrolase</keyword>
<organism evidence="1 2">
    <name type="scientific">Spiromyces aspiralis</name>
    <dbReference type="NCBI Taxonomy" id="68401"/>
    <lineage>
        <taxon>Eukaryota</taxon>
        <taxon>Fungi</taxon>
        <taxon>Fungi incertae sedis</taxon>
        <taxon>Zoopagomycota</taxon>
        <taxon>Kickxellomycotina</taxon>
        <taxon>Kickxellomycetes</taxon>
        <taxon>Kickxellales</taxon>
        <taxon>Kickxellaceae</taxon>
        <taxon>Spiromyces</taxon>
    </lineage>
</organism>
<reference evidence="1" key="1">
    <citation type="submission" date="2022-06" db="EMBL/GenBank/DDBJ databases">
        <title>Phylogenomic reconstructions and comparative analyses of Kickxellomycotina fungi.</title>
        <authorList>
            <person name="Reynolds N.K."/>
            <person name="Stajich J.E."/>
            <person name="Barry K."/>
            <person name="Grigoriev I.V."/>
            <person name="Crous P."/>
            <person name="Smith M.E."/>
        </authorList>
    </citation>
    <scope>NUCLEOTIDE SEQUENCE</scope>
    <source>
        <strain evidence="1">RSA 2271</strain>
    </source>
</reference>
<name>A0ACC1HT17_9FUNG</name>